<gene>
    <name evidence="11" type="ORF">ZOSMA_171G00470</name>
</gene>
<evidence type="ECO:0000256" key="5">
    <source>
        <dbReference type="ARBA" id="ARBA00022692"/>
    </source>
</evidence>
<evidence type="ECO:0000313" key="12">
    <source>
        <dbReference type="Proteomes" id="UP000036987"/>
    </source>
</evidence>
<dbReference type="GO" id="GO:0000139">
    <property type="term" value="C:Golgi membrane"/>
    <property type="evidence" value="ECO:0007669"/>
    <property type="project" value="UniProtKB-SubCell"/>
</dbReference>
<keyword evidence="8" id="KW-0325">Glycoprotein</keyword>
<keyword evidence="7 9" id="KW-0472">Membrane</keyword>
<evidence type="ECO:0000256" key="9">
    <source>
        <dbReference type="SAM" id="Phobius"/>
    </source>
</evidence>
<evidence type="ECO:0000256" key="6">
    <source>
        <dbReference type="ARBA" id="ARBA00022989"/>
    </source>
</evidence>
<keyword evidence="3" id="KW-0328">Glycosyltransferase</keyword>
<proteinExistence type="predicted"/>
<evidence type="ECO:0000256" key="1">
    <source>
        <dbReference type="ARBA" id="ARBA00004323"/>
    </source>
</evidence>
<accession>A0A0K9PUN0</accession>
<reference evidence="12" key="1">
    <citation type="journal article" date="2016" name="Nature">
        <title>The genome of the seagrass Zostera marina reveals angiosperm adaptation to the sea.</title>
        <authorList>
            <person name="Olsen J.L."/>
            <person name="Rouze P."/>
            <person name="Verhelst B."/>
            <person name="Lin Y.-C."/>
            <person name="Bayer T."/>
            <person name="Collen J."/>
            <person name="Dattolo E."/>
            <person name="De Paoli E."/>
            <person name="Dittami S."/>
            <person name="Maumus F."/>
            <person name="Michel G."/>
            <person name="Kersting A."/>
            <person name="Lauritano C."/>
            <person name="Lohaus R."/>
            <person name="Toepel M."/>
            <person name="Tonon T."/>
            <person name="Vanneste K."/>
            <person name="Amirebrahimi M."/>
            <person name="Brakel J."/>
            <person name="Bostroem C."/>
            <person name="Chovatia M."/>
            <person name="Grimwood J."/>
            <person name="Jenkins J.W."/>
            <person name="Jueterbock A."/>
            <person name="Mraz A."/>
            <person name="Stam W.T."/>
            <person name="Tice H."/>
            <person name="Bornberg-Bauer E."/>
            <person name="Green P.J."/>
            <person name="Pearson G.A."/>
            <person name="Procaccini G."/>
            <person name="Duarte C.M."/>
            <person name="Schmutz J."/>
            <person name="Reusch T.B.H."/>
            <person name="Van de Peer Y."/>
        </authorList>
    </citation>
    <scope>NUCLEOTIDE SEQUENCE [LARGE SCALE GENOMIC DNA]</scope>
    <source>
        <strain evidence="12">cv. Finnish</strain>
    </source>
</reference>
<evidence type="ECO:0000256" key="4">
    <source>
        <dbReference type="ARBA" id="ARBA00022679"/>
    </source>
</evidence>
<dbReference type="OMA" id="PTNAILQ"/>
<evidence type="ECO:0000256" key="2">
    <source>
        <dbReference type="ARBA" id="ARBA00004881"/>
    </source>
</evidence>
<dbReference type="STRING" id="29655.A0A0K9PUN0"/>
<feature type="domain" description="Glycosyltransferase 61 catalytic" evidence="10">
    <location>
        <begin position="282"/>
        <end position="386"/>
    </location>
</feature>
<dbReference type="InterPro" id="IPR007657">
    <property type="entry name" value="Glycosyltransferase_61"/>
</dbReference>
<evidence type="ECO:0000259" key="10">
    <source>
        <dbReference type="Pfam" id="PF04577"/>
    </source>
</evidence>
<dbReference type="GO" id="GO:0016763">
    <property type="term" value="F:pentosyltransferase activity"/>
    <property type="evidence" value="ECO:0007669"/>
    <property type="project" value="UniProtKB-ARBA"/>
</dbReference>
<organism evidence="11 12">
    <name type="scientific">Zostera marina</name>
    <name type="common">Eelgrass</name>
    <dbReference type="NCBI Taxonomy" id="29655"/>
    <lineage>
        <taxon>Eukaryota</taxon>
        <taxon>Viridiplantae</taxon>
        <taxon>Streptophyta</taxon>
        <taxon>Embryophyta</taxon>
        <taxon>Tracheophyta</taxon>
        <taxon>Spermatophyta</taxon>
        <taxon>Magnoliopsida</taxon>
        <taxon>Liliopsida</taxon>
        <taxon>Zosteraceae</taxon>
        <taxon>Zostera</taxon>
    </lineage>
</organism>
<sequence length="485" mass="55120">MAAAHMNTRHRQRSFFCVDDHLVSRSCFFFIIFFVVIAIVFLQTHALKKPLVSLSTSSSSPSSSSASWESDASATVGIKDCARKLENATSRLQNMVKFLPLKDLRFAGKPMYGHTWFMSSINDTIEDNMPLYIHFPSNHTNGRVLCLAGNDRSNGTKNSYALAWRDSLPHGAKLLGGLTIVSDTFYGHNNLWHGQSAVLPIVGWYNMKKVEPARFVLYHKGELRSSRGKWVQSVVDIVFGKRIAYETFDDGRTQPRRHPTCFEEAVVLRHNEGGMPKLKRREVYDLIRKSARKHCNISNTSRSPRTVGLTLFLRKGSRSFKNDSAVIEVFKKECDKVGGCKLGVISPDNLSFCDQVKLMSETDVLVTQHGAQLTNLIFMDRNSSVMEFFPKAWLEYAGVGQYVFHWMADWAGMRHEGAWRDEMDEAKDIKEDRCSFPPKESRCFTYYKDRQIGHNQTYLAHWACQVLRRFKPGGGNLPEDSNSGT</sequence>
<feature type="transmembrane region" description="Helical" evidence="9">
    <location>
        <begin position="21"/>
        <end position="42"/>
    </location>
</feature>
<keyword evidence="6 9" id="KW-1133">Transmembrane helix</keyword>
<comment type="subcellular location">
    <subcellularLocation>
        <location evidence="1">Golgi apparatus membrane</location>
        <topology evidence="1">Single-pass type II membrane protein</topology>
    </subcellularLocation>
</comment>
<dbReference type="PANTHER" id="PTHR20961:SF38">
    <property type="entry name" value="PROTEIN O-LINKED-MANNOSE BETA-1,4-N-ACETYLGLUCOSAMINYLTRANSFERASE 2"/>
    <property type="match status" value="1"/>
</dbReference>
<name>A0A0K9PUN0_ZOSMR</name>
<dbReference type="InterPro" id="IPR049625">
    <property type="entry name" value="Glyco_transf_61_cat"/>
</dbReference>
<keyword evidence="5 9" id="KW-0812">Transmembrane</keyword>
<dbReference type="EMBL" id="LFYR01000647">
    <property type="protein sequence ID" value="KMZ71967.1"/>
    <property type="molecule type" value="Genomic_DNA"/>
</dbReference>
<keyword evidence="12" id="KW-1185">Reference proteome</keyword>
<evidence type="ECO:0000313" key="11">
    <source>
        <dbReference type="EMBL" id="KMZ71967.1"/>
    </source>
</evidence>
<evidence type="ECO:0000256" key="7">
    <source>
        <dbReference type="ARBA" id="ARBA00023136"/>
    </source>
</evidence>
<dbReference type="PANTHER" id="PTHR20961">
    <property type="entry name" value="GLYCOSYLTRANSFERASE"/>
    <property type="match status" value="1"/>
</dbReference>
<keyword evidence="4" id="KW-0808">Transferase</keyword>
<dbReference type="AlphaFoldDB" id="A0A0K9PUN0"/>
<dbReference type="OrthoDB" id="529273at2759"/>
<protein>
    <recommendedName>
        <fullName evidence="10">Glycosyltransferase 61 catalytic domain-containing protein</fullName>
    </recommendedName>
</protein>
<evidence type="ECO:0000256" key="3">
    <source>
        <dbReference type="ARBA" id="ARBA00022676"/>
    </source>
</evidence>
<evidence type="ECO:0000256" key="8">
    <source>
        <dbReference type="ARBA" id="ARBA00023180"/>
    </source>
</evidence>
<dbReference type="Pfam" id="PF04577">
    <property type="entry name" value="Glyco_transf_61"/>
    <property type="match status" value="1"/>
</dbReference>
<comment type="pathway">
    <text evidence="2">Glycan metabolism.</text>
</comment>
<dbReference type="Proteomes" id="UP000036987">
    <property type="component" value="Unassembled WGS sequence"/>
</dbReference>
<dbReference type="GO" id="GO:0016757">
    <property type="term" value="F:glycosyltransferase activity"/>
    <property type="evidence" value="ECO:0000318"/>
    <property type="project" value="GO_Central"/>
</dbReference>
<comment type="caution">
    <text evidence="11">The sequence shown here is derived from an EMBL/GenBank/DDBJ whole genome shotgun (WGS) entry which is preliminary data.</text>
</comment>